<accession>A0A450SW50</accession>
<dbReference type="EMBL" id="CAADEX010000072">
    <property type="protein sequence ID" value="VFJ58211.1"/>
    <property type="molecule type" value="Genomic_DNA"/>
</dbReference>
<dbReference type="GO" id="GO:0005975">
    <property type="term" value="P:carbohydrate metabolic process"/>
    <property type="evidence" value="ECO:0007669"/>
    <property type="project" value="InterPro"/>
</dbReference>
<reference evidence="9" key="1">
    <citation type="submission" date="2019-02" db="EMBL/GenBank/DDBJ databases">
        <authorList>
            <person name="Gruber-Vodicka R. H."/>
            <person name="Seah K. B. B."/>
        </authorList>
    </citation>
    <scope>NUCLEOTIDE SEQUENCE</scope>
    <source>
        <strain evidence="9">BECK_DK47</strain>
    </source>
</reference>
<comment type="similarity">
    <text evidence="2">Belongs to the phosphohexose mutase family.</text>
</comment>
<evidence type="ECO:0000313" key="9">
    <source>
        <dbReference type="EMBL" id="VFJ58211.1"/>
    </source>
</evidence>
<dbReference type="Pfam" id="PF02879">
    <property type="entry name" value="PGM_PMM_II"/>
    <property type="match status" value="1"/>
</dbReference>
<evidence type="ECO:0000259" key="7">
    <source>
        <dbReference type="Pfam" id="PF02879"/>
    </source>
</evidence>
<dbReference type="Pfam" id="PF25087">
    <property type="entry name" value="GMPPB_C"/>
    <property type="match status" value="1"/>
</dbReference>
<dbReference type="Gene3D" id="3.30.310.50">
    <property type="entry name" value="Alpha-D-phosphohexomutase, C-terminal domain"/>
    <property type="match status" value="1"/>
</dbReference>
<keyword evidence="3" id="KW-0677">Repeat</keyword>
<dbReference type="SUPFAM" id="SSF51161">
    <property type="entry name" value="Trimeric LpxA-like enzymes"/>
    <property type="match status" value="1"/>
</dbReference>
<dbReference type="InterPro" id="IPR011004">
    <property type="entry name" value="Trimer_LpxA-like_sf"/>
</dbReference>
<dbReference type="InterPro" id="IPR050486">
    <property type="entry name" value="Mannose-1P_guanyltransferase"/>
</dbReference>
<keyword evidence="9" id="KW-0808">Transferase</keyword>
<dbReference type="Pfam" id="PF00483">
    <property type="entry name" value="NTP_transferase"/>
    <property type="match status" value="1"/>
</dbReference>
<comment type="similarity">
    <text evidence="1">Belongs to the transferase hexapeptide repeat family.</text>
</comment>
<dbReference type="Gene3D" id="3.90.550.10">
    <property type="entry name" value="Spore Coat Polysaccharide Biosynthesis Protein SpsA, Chain A"/>
    <property type="match status" value="1"/>
</dbReference>
<dbReference type="InterPro" id="IPR005844">
    <property type="entry name" value="A-D-PHexomutase_a/b/a-I"/>
</dbReference>
<feature type="domain" description="Alpha-D-phosphohexomutase alpha/beta/alpha" evidence="7">
    <location>
        <begin position="556"/>
        <end position="651"/>
    </location>
</feature>
<organism evidence="9">
    <name type="scientific">Candidatus Kentrum sp. DK</name>
    <dbReference type="NCBI Taxonomy" id="2126562"/>
    <lineage>
        <taxon>Bacteria</taxon>
        <taxon>Pseudomonadati</taxon>
        <taxon>Pseudomonadota</taxon>
        <taxon>Gammaproteobacteria</taxon>
        <taxon>Candidatus Kentrum</taxon>
    </lineage>
</organism>
<sequence length="861" mass="96067">MSNKEQSDKKQPDKEQKPAIDMQAIVMAGGFGTRLLPLTHFKPKPMISILGRPILEYILQLLKRHGIRKSILTLYYKPQEIKQYFGSGRDMDCEINYVIEQKPLGTAGSAAQALDLHPTKSPVLIISGDCLTDLDLGEAIRFHQDKAADVTIVLKRVKNPYEYGIVITDEEGRVQKFLEKPSRAEVFSDTINTGIYLINPDILRQVPKGREYDFSKQLFPKALNAGKRLYGVVLDGYWADIGDLDQYRQTQFDFLHRRIALEMPGSIYSPGIQVGENVHIEDDRKLIPPLFLGNNARVGKNVSLGPDVVLNDNVLIDKSATLAKTIVLSASFVGEGGIINGAIIGNNTILETGAQVHEGVVIGDECHIGRRVTIAPDILIWPSKRIENETEVRTNLIWEDESQNPSMFSREGIVGIANLRITPDFTARVGMAFGSIIGKGKNVVMSRDSTPLARLLKRSMASGLLATGVHVLDLESLPLPILRFAIRFFGAAGGIYVRTSKEHPEVVKIHFFDKEGIDLGTDGQRKIESNFNRNAFPRIKAKDVGRVSLHSGVMDNYIAQALQHFREVKSRQYTVVIDFSYGKSSFVLPILLEGLHCDVISLSPFSPTRFSVDSDNKAVRDNVAKFTRHNADLGVVIDVNGDSFLLFDEKGDIIPDAAKYYLLLQNYLLADEDRKVVLPIHWSRKSIPTREDKKIEILDAPSDPSKIMKMTNEIGEEGWFHFEHFYLGFDAIFSVCKIIELLIASQQPLSKLVADCQDLFLLEDTVKCPWQSMGSVLRYAAEKLPAEDISLMDGVKYTTEKGWFLLLPGTDEPVIRIYAEGDKNTSAKKLLKMGKELVASALKVSESGELYRKTTDGTATR</sequence>
<evidence type="ECO:0000259" key="8">
    <source>
        <dbReference type="Pfam" id="PF25087"/>
    </source>
</evidence>
<dbReference type="InterPro" id="IPR029044">
    <property type="entry name" value="Nucleotide-diphossugar_trans"/>
</dbReference>
<evidence type="ECO:0000256" key="2">
    <source>
        <dbReference type="ARBA" id="ARBA00010231"/>
    </source>
</evidence>
<keyword evidence="9" id="KW-0548">Nucleotidyltransferase</keyword>
<dbReference type="Gene3D" id="2.160.10.10">
    <property type="entry name" value="Hexapeptide repeat proteins"/>
    <property type="match status" value="1"/>
</dbReference>
<dbReference type="InterPro" id="IPR056729">
    <property type="entry name" value="GMPPB_C"/>
</dbReference>
<evidence type="ECO:0000256" key="1">
    <source>
        <dbReference type="ARBA" id="ARBA00007274"/>
    </source>
</evidence>
<dbReference type="CDD" id="cd04181">
    <property type="entry name" value="NTP_transferase"/>
    <property type="match status" value="1"/>
</dbReference>
<dbReference type="GO" id="GO:0016779">
    <property type="term" value="F:nucleotidyltransferase activity"/>
    <property type="evidence" value="ECO:0007669"/>
    <property type="project" value="UniProtKB-KW"/>
</dbReference>
<dbReference type="SUPFAM" id="SSF55957">
    <property type="entry name" value="Phosphoglucomutase, C-terminal domain"/>
    <property type="match status" value="1"/>
</dbReference>
<feature type="domain" description="Nucleotidyl transferase" evidence="5">
    <location>
        <begin position="24"/>
        <end position="251"/>
    </location>
</feature>
<dbReference type="InterPro" id="IPR005835">
    <property type="entry name" value="NTP_transferase_dom"/>
</dbReference>
<feature type="domain" description="Mannose-1-phosphate guanyltransferase C-terminal" evidence="8">
    <location>
        <begin position="287"/>
        <end position="390"/>
    </location>
</feature>
<evidence type="ECO:0000256" key="3">
    <source>
        <dbReference type="ARBA" id="ARBA00022737"/>
    </source>
</evidence>
<dbReference type="SUPFAM" id="SSF53738">
    <property type="entry name" value="Phosphoglucomutase, first 3 domains"/>
    <property type="match status" value="2"/>
</dbReference>
<keyword evidence="4" id="KW-0012">Acyltransferase</keyword>
<evidence type="ECO:0000256" key="4">
    <source>
        <dbReference type="ARBA" id="ARBA00023315"/>
    </source>
</evidence>
<dbReference type="GO" id="GO:0016868">
    <property type="term" value="F:intramolecular phosphotransferase activity"/>
    <property type="evidence" value="ECO:0007669"/>
    <property type="project" value="InterPro"/>
</dbReference>
<feature type="domain" description="Alpha-D-phosphohexomutase alpha/beta/alpha" evidence="6">
    <location>
        <begin position="407"/>
        <end position="536"/>
    </location>
</feature>
<dbReference type="InterPro" id="IPR005845">
    <property type="entry name" value="A-D-PHexomutase_a/b/a-II"/>
</dbReference>
<gene>
    <name evidence="9" type="ORF">BECKDK2373B_GA0170837_10724</name>
</gene>
<protein>
    <submittedName>
        <fullName evidence="9">Mannose-1-phosphate guanylyltransferase / phosphomannomutase</fullName>
    </submittedName>
</protein>
<proteinExistence type="inferred from homology"/>
<dbReference type="PANTHER" id="PTHR22572">
    <property type="entry name" value="SUGAR-1-PHOSPHATE GUANYL TRANSFERASE"/>
    <property type="match status" value="1"/>
</dbReference>
<dbReference type="Gene3D" id="3.40.120.10">
    <property type="entry name" value="Alpha-D-Glucose-1,6-Bisphosphate, subunit A, domain 3"/>
    <property type="match status" value="3"/>
</dbReference>
<dbReference type="AlphaFoldDB" id="A0A450SW50"/>
<dbReference type="SUPFAM" id="SSF53448">
    <property type="entry name" value="Nucleotide-diphospho-sugar transferases"/>
    <property type="match status" value="1"/>
</dbReference>
<dbReference type="Pfam" id="PF02878">
    <property type="entry name" value="PGM_PMM_I"/>
    <property type="match status" value="1"/>
</dbReference>
<dbReference type="InterPro" id="IPR036900">
    <property type="entry name" value="A-D-PHexomutase_C_sf"/>
</dbReference>
<evidence type="ECO:0000259" key="5">
    <source>
        <dbReference type="Pfam" id="PF00483"/>
    </source>
</evidence>
<dbReference type="InterPro" id="IPR016055">
    <property type="entry name" value="A-D-PHexomutase_a/b/a-I/II/III"/>
</dbReference>
<evidence type="ECO:0000259" key="6">
    <source>
        <dbReference type="Pfam" id="PF02878"/>
    </source>
</evidence>
<name>A0A450SW50_9GAMM</name>